<dbReference type="GO" id="GO:0071051">
    <property type="term" value="P:poly(A)-dependent snoRNA 3'-end processing"/>
    <property type="evidence" value="ECO:0007669"/>
    <property type="project" value="TreeGrafter"/>
</dbReference>
<keyword evidence="4" id="KW-0963">Cytoplasm</keyword>
<evidence type="ECO:0000256" key="1">
    <source>
        <dbReference type="ARBA" id="ARBA00004496"/>
    </source>
</evidence>
<dbReference type="GO" id="GO:0071035">
    <property type="term" value="P:nuclear polyadenylation-dependent rRNA catabolic process"/>
    <property type="evidence" value="ECO:0007669"/>
    <property type="project" value="TreeGrafter"/>
</dbReference>
<comment type="similarity">
    <text evidence="3">Belongs to the RRP40 family.</text>
</comment>
<dbReference type="SUPFAM" id="SSF54791">
    <property type="entry name" value="Eukaryotic type KH-domain (KH-domain type I)"/>
    <property type="match status" value="1"/>
</dbReference>
<evidence type="ECO:0000256" key="8">
    <source>
        <dbReference type="ARBA" id="ARBA00023242"/>
    </source>
</evidence>
<keyword evidence="5" id="KW-0698">rRNA processing</keyword>
<dbReference type="GO" id="GO:0071038">
    <property type="term" value="P:TRAMP-dependent tRNA surveillance pathway"/>
    <property type="evidence" value="ECO:0007669"/>
    <property type="project" value="TreeGrafter"/>
</dbReference>
<dbReference type="SUPFAM" id="SSF50249">
    <property type="entry name" value="Nucleic acid-binding proteins"/>
    <property type="match status" value="1"/>
</dbReference>
<evidence type="ECO:0000313" key="13">
    <source>
        <dbReference type="Proteomes" id="UP000266673"/>
    </source>
</evidence>
<evidence type="ECO:0000256" key="3">
    <source>
        <dbReference type="ARBA" id="ARBA00007841"/>
    </source>
</evidence>
<dbReference type="GO" id="GO:0000467">
    <property type="term" value="P:exonucleolytic trimming to generate mature 3'-end of 5.8S rRNA from tricistronic rRNA transcript (SSU-rRNA, 5.8S rRNA, LSU-rRNA)"/>
    <property type="evidence" value="ECO:0007669"/>
    <property type="project" value="TreeGrafter"/>
</dbReference>
<dbReference type="InterPro" id="IPR049469">
    <property type="entry name" value="RRP40_KH-I"/>
</dbReference>
<keyword evidence="13" id="KW-1185">Reference proteome</keyword>
<organism evidence="12 13">
    <name type="scientific">Gigaspora rosea</name>
    <dbReference type="NCBI Taxonomy" id="44941"/>
    <lineage>
        <taxon>Eukaryota</taxon>
        <taxon>Fungi</taxon>
        <taxon>Fungi incertae sedis</taxon>
        <taxon>Mucoromycota</taxon>
        <taxon>Glomeromycotina</taxon>
        <taxon>Glomeromycetes</taxon>
        <taxon>Diversisporales</taxon>
        <taxon>Gigasporaceae</taxon>
        <taxon>Gigaspora</taxon>
    </lineage>
</organism>
<dbReference type="GO" id="GO:0005730">
    <property type="term" value="C:nucleolus"/>
    <property type="evidence" value="ECO:0007669"/>
    <property type="project" value="UniProtKB-SubCell"/>
</dbReference>
<sequence length="232" mass="25420">MKHSKPTERTKVKVVLPGDTVSLDVTTPGITLGPGLIQAGDSISCTKAGFLVRSGSIYWVENDQKRYIPETGEHVVGRISGKGGEFYRVDIGSAHQAILPFLAFENATKKNRPNLNIGDLIYARVALANKDMDPELQCLNPMNNKADGFGKLEGGMVLKCSLRYCQRLLTQETDICKLLGQVLQFEVSIGMNGRVWLSSDTIKHISLVYNVLKQAEALNNSECKALVNKLAV</sequence>
<dbReference type="Gene3D" id="2.40.50.140">
    <property type="entry name" value="Nucleic acid-binding proteins"/>
    <property type="match status" value="1"/>
</dbReference>
<keyword evidence="6" id="KW-0271">Exosome</keyword>
<evidence type="ECO:0000256" key="4">
    <source>
        <dbReference type="ARBA" id="ARBA00022490"/>
    </source>
</evidence>
<dbReference type="SUPFAM" id="SSF110324">
    <property type="entry name" value="Ribosomal L27 protein-like"/>
    <property type="match status" value="1"/>
</dbReference>
<dbReference type="FunFam" id="2.40.50.140:FF:000112">
    <property type="entry name" value="Exosome complex component RRP40"/>
    <property type="match status" value="1"/>
</dbReference>
<evidence type="ECO:0000256" key="9">
    <source>
        <dbReference type="ARBA" id="ARBA00030615"/>
    </source>
</evidence>
<comment type="caution">
    <text evidence="12">The sequence shown here is derived from an EMBL/GenBank/DDBJ whole genome shotgun (WGS) entry which is preliminary data.</text>
</comment>
<dbReference type="InterPro" id="IPR037319">
    <property type="entry name" value="Rrp40_S1"/>
</dbReference>
<proteinExistence type="inferred from homology"/>
<dbReference type="Pfam" id="PF15985">
    <property type="entry name" value="KH_6"/>
    <property type="match status" value="1"/>
</dbReference>
<keyword evidence="8" id="KW-0539">Nucleus</keyword>
<comment type="subcellular location">
    <subcellularLocation>
        <location evidence="1">Cytoplasm</location>
    </subcellularLocation>
    <subcellularLocation>
        <location evidence="2">Nucleus</location>
        <location evidence="2">Nucleolus</location>
    </subcellularLocation>
</comment>
<dbReference type="Pfam" id="PF18311">
    <property type="entry name" value="Rrp40_N"/>
    <property type="match status" value="1"/>
</dbReference>
<gene>
    <name evidence="12" type="ORF">C2G38_2019741</name>
</gene>
<dbReference type="GO" id="GO:0000177">
    <property type="term" value="C:cytoplasmic exosome (RNase complex)"/>
    <property type="evidence" value="ECO:0007669"/>
    <property type="project" value="TreeGrafter"/>
</dbReference>
<dbReference type="GO" id="GO:0000176">
    <property type="term" value="C:nuclear exosome (RNase complex)"/>
    <property type="evidence" value="ECO:0007669"/>
    <property type="project" value="TreeGrafter"/>
</dbReference>
<evidence type="ECO:0000259" key="10">
    <source>
        <dbReference type="Pfam" id="PF15985"/>
    </source>
</evidence>
<dbReference type="Pfam" id="PF21262">
    <property type="entry name" value="RRP40_S1"/>
    <property type="match status" value="1"/>
</dbReference>
<evidence type="ECO:0000313" key="12">
    <source>
        <dbReference type="EMBL" id="RIB12485.1"/>
    </source>
</evidence>
<evidence type="ECO:0000256" key="5">
    <source>
        <dbReference type="ARBA" id="ARBA00022552"/>
    </source>
</evidence>
<dbReference type="PANTHER" id="PTHR21321">
    <property type="entry name" value="PNAS-3 RELATED"/>
    <property type="match status" value="1"/>
</dbReference>
<dbReference type="PANTHER" id="PTHR21321:SF1">
    <property type="entry name" value="EXOSOME COMPLEX COMPONENT RRP40"/>
    <property type="match status" value="1"/>
</dbReference>
<dbReference type="InterPro" id="IPR004088">
    <property type="entry name" value="KH_dom_type_1"/>
</dbReference>
<dbReference type="CDD" id="cd05790">
    <property type="entry name" value="S1_Rrp40"/>
    <property type="match status" value="1"/>
</dbReference>
<feature type="domain" description="Exosome complex exonuclease Rrp40 N-terminal" evidence="11">
    <location>
        <begin position="30"/>
        <end position="66"/>
    </location>
</feature>
<evidence type="ECO:0000256" key="2">
    <source>
        <dbReference type="ARBA" id="ARBA00004604"/>
    </source>
</evidence>
<dbReference type="STRING" id="44941.A0A397UQA3"/>
<dbReference type="AlphaFoldDB" id="A0A397UQA3"/>
<dbReference type="CDD" id="cd22526">
    <property type="entry name" value="KH-I_Rrp40"/>
    <property type="match status" value="1"/>
</dbReference>
<dbReference type="OrthoDB" id="340500at2759"/>
<dbReference type="GO" id="GO:0071034">
    <property type="term" value="P:CUT catabolic process"/>
    <property type="evidence" value="ECO:0007669"/>
    <property type="project" value="TreeGrafter"/>
</dbReference>
<evidence type="ECO:0000256" key="7">
    <source>
        <dbReference type="ARBA" id="ARBA00022884"/>
    </source>
</evidence>
<dbReference type="InterPro" id="IPR026699">
    <property type="entry name" value="Exosome_RNA_bind1/RRP40/RRP4"/>
</dbReference>
<dbReference type="GO" id="GO:0003723">
    <property type="term" value="F:RNA binding"/>
    <property type="evidence" value="ECO:0007669"/>
    <property type="project" value="UniProtKB-KW"/>
</dbReference>
<dbReference type="InterPro" id="IPR041054">
    <property type="entry name" value="Rrp40_N_euk"/>
</dbReference>
<keyword evidence="7" id="KW-0694">RNA-binding</keyword>
<evidence type="ECO:0000256" key="6">
    <source>
        <dbReference type="ARBA" id="ARBA00022835"/>
    </source>
</evidence>
<dbReference type="EMBL" id="QKWP01001019">
    <property type="protein sequence ID" value="RIB12485.1"/>
    <property type="molecule type" value="Genomic_DNA"/>
</dbReference>
<name>A0A397UQA3_9GLOM</name>
<protein>
    <recommendedName>
        <fullName evidence="9">Ribosomal RNA-processing protein 40</fullName>
    </recommendedName>
</protein>
<dbReference type="InterPro" id="IPR036612">
    <property type="entry name" value="KH_dom_type_1_sf"/>
</dbReference>
<reference evidence="12 13" key="1">
    <citation type="submission" date="2018-06" db="EMBL/GenBank/DDBJ databases">
        <title>Comparative genomics reveals the genomic features of Rhizophagus irregularis, R. cerebriforme, R. diaphanum and Gigaspora rosea, and their symbiotic lifestyle signature.</title>
        <authorList>
            <person name="Morin E."/>
            <person name="San Clemente H."/>
            <person name="Chen E.C.H."/>
            <person name="De La Providencia I."/>
            <person name="Hainaut M."/>
            <person name="Kuo A."/>
            <person name="Kohler A."/>
            <person name="Murat C."/>
            <person name="Tang N."/>
            <person name="Roy S."/>
            <person name="Loubradou J."/>
            <person name="Henrissat B."/>
            <person name="Grigoriev I.V."/>
            <person name="Corradi N."/>
            <person name="Roux C."/>
            <person name="Martin F.M."/>
        </authorList>
    </citation>
    <scope>NUCLEOTIDE SEQUENCE [LARGE SCALE GENOMIC DNA]</scope>
    <source>
        <strain evidence="12 13">DAOM 194757</strain>
    </source>
</reference>
<dbReference type="GO" id="GO:0034475">
    <property type="term" value="P:U4 snRNA 3'-end processing"/>
    <property type="evidence" value="ECO:0007669"/>
    <property type="project" value="TreeGrafter"/>
</dbReference>
<feature type="domain" description="K Homology" evidence="10">
    <location>
        <begin position="155"/>
        <end position="202"/>
    </location>
</feature>
<dbReference type="Gene3D" id="3.30.1370.10">
    <property type="entry name" value="K Homology domain, type 1"/>
    <property type="match status" value="1"/>
</dbReference>
<evidence type="ECO:0000259" key="11">
    <source>
        <dbReference type="Pfam" id="PF18311"/>
    </source>
</evidence>
<accession>A0A397UQA3</accession>
<dbReference type="InterPro" id="IPR012340">
    <property type="entry name" value="NA-bd_OB-fold"/>
</dbReference>
<dbReference type="Proteomes" id="UP000266673">
    <property type="component" value="Unassembled WGS sequence"/>
</dbReference>
<dbReference type="Gene3D" id="2.40.50.100">
    <property type="match status" value="1"/>
</dbReference>